<dbReference type="PANTHER" id="PTHR11902">
    <property type="entry name" value="ENOLASE"/>
    <property type="match status" value="1"/>
</dbReference>
<dbReference type="InterPro" id="IPR000941">
    <property type="entry name" value="Enolase"/>
</dbReference>
<dbReference type="Pfam" id="PF03952">
    <property type="entry name" value="Enolase_N"/>
    <property type="match status" value="1"/>
</dbReference>
<dbReference type="InterPro" id="IPR020811">
    <property type="entry name" value="Enolase_N"/>
</dbReference>
<dbReference type="Gene3D" id="3.30.390.10">
    <property type="entry name" value="Enolase-like, N-terminal domain"/>
    <property type="match status" value="1"/>
</dbReference>
<evidence type="ECO:0000259" key="14">
    <source>
        <dbReference type="SMART" id="SM01192"/>
    </source>
</evidence>
<dbReference type="GO" id="GO:0006096">
    <property type="term" value="P:glycolytic process"/>
    <property type="evidence" value="ECO:0007669"/>
    <property type="project" value="UniProtKB-UniRule"/>
</dbReference>
<dbReference type="InterPro" id="IPR029017">
    <property type="entry name" value="Enolase-like_N"/>
</dbReference>
<feature type="binding site" evidence="12">
    <location>
        <position position="153"/>
    </location>
    <ligand>
        <name>substrate</name>
    </ligand>
</feature>
<feature type="domain" description="Enolase C-terminal TIM barrel" evidence="14">
    <location>
        <begin position="137"/>
        <end position="421"/>
    </location>
</feature>
<feature type="binding site" evidence="12">
    <location>
        <position position="162"/>
    </location>
    <ligand>
        <name>substrate</name>
    </ligand>
</feature>
<keyword evidence="10 13" id="KW-0479">Metal-binding</keyword>
<keyword evidence="7 10" id="KW-0324">Glycolysis</keyword>
<dbReference type="InterPro" id="IPR036849">
    <property type="entry name" value="Enolase-like_C_sf"/>
</dbReference>
<dbReference type="InterPro" id="IPR020810">
    <property type="entry name" value="Enolase_C"/>
</dbReference>
<comment type="similarity">
    <text evidence="2 10">Belongs to the enolase family.</text>
</comment>
<dbReference type="HAMAP" id="MF_00318">
    <property type="entry name" value="Enolase"/>
    <property type="match status" value="1"/>
</dbReference>
<comment type="cofactor">
    <cofactor evidence="13">
        <name>Mg(2+)</name>
        <dbReference type="ChEBI" id="CHEBI:18420"/>
    </cofactor>
    <text evidence="13">Mg(2+) is required for catalysis and for stabilizing the dimer.</text>
</comment>
<dbReference type="PIRSF" id="PIRSF001400">
    <property type="entry name" value="Enolase"/>
    <property type="match status" value="1"/>
</dbReference>
<comment type="function">
    <text evidence="9 10">Catalyzes the reversible conversion of 2-phosphoglycerate (2-PG) into phosphoenolpyruvate (PEP). It is essential for the degradation of carbohydrates via glycolysis.</text>
</comment>
<keyword evidence="10" id="KW-0963">Cytoplasm</keyword>
<proteinExistence type="inferred from homology"/>
<comment type="subcellular location">
    <subcellularLocation>
        <location evidence="10">Cytoplasm</location>
    </subcellularLocation>
    <subcellularLocation>
        <location evidence="10">Secreted</location>
    </subcellularLocation>
    <subcellularLocation>
        <location evidence="10">Cell surface</location>
    </subcellularLocation>
    <text evidence="10">Fractions of enolase are present in both the cytoplasm and on the cell surface.</text>
</comment>
<reference evidence="17" key="1">
    <citation type="journal article" date="2023" name="Int. J. Syst. Evol. Microbiol.">
        <title>Mesoterricola silvestris gen. nov., sp. nov., Mesoterricola sediminis sp. nov., Geothrix oryzae sp. nov., Geothrix edaphica sp. nov., Geothrix rubra sp. nov., and Geothrix limicola sp. nov., six novel members of Acidobacteriota isolated from soils.</title>
        <authorList>
            <person name="Itoh H."/>
            <person name="Sugisawa Y."/>
            <person name="Mise K."/>
            <person name="Xu Z."/>
            <person name="Kuniyasu M."/>
            <person name="Ushijima N."/>
            <person name="Kawano K."/>
            <person name="Kobayashi E."/>
            <person name="Shiratori Y."/>
            <person name="Masuda Y."/>
            <person name="Senoo K."/>
        </authorList>
    </citation>
    <scope>NUCLEOTIDE SEQUENCE [LARGE SCALE GENOMIC DNA]</scope>
    <source>
        <strain evidence="17">W79</strain>
    </source>
</reference>
<feature type="binding site" evidence="10 13">
    <location>
        <position position="308"/>
    </location>
    <ligand>
        <name>Mg(2+)</name>
        <dbReference type="ChEBI" id="CHEBI:18420"/>
    </ligand>
</feature>
<dbReference type="GO" id="GO:0005576">
    <property type="term" value="C:extracellular region"/>
    <property type="evidence" value="ECO:0007669"/>
    <property type="project" value="UniProtKB-SubCell"/>
</dbReference>
<dbReference type="SFLD" id="SFLDF00002">
    <property type="entry name" value="enolase"/>
    <property type="match status" value="1"/>
</dbReference>
<dbReference type="EMBL" id="AP027080">
    <property type="protein sequence ID" value="BDU71512.1"/>
    <property type="molecule type" value="Genomic_DNA"/>
</dbReference>
<feature type="binding site" evidence="10">
    <location>
        <position position="362"/>
    </location>
    <ligand>
        <name>(2R)-2-phosphoglycerate</name>
        <dbReference type="ChEBI" id="CHEBI:58289"/>
    </ligand>
</feature>
<dbReference type="Proteomes" id="UP001238179">
    <property type="component" value="Chromosome"/>
</dbReference>
<evidence type="ECO:0000256" key="12">
    <source>
        <dbReference type="PIRSR" id="PIRSR001400-2"/>
    </source>
</evidence>
<dbReference type="GO" id="GO:0004634">
    <property type="term" value="F:phosphopyruvate hydratase activity"/>
    <property type="evidence" value="ECO:0007669"/>
    <property type="project" value="UniProtKB-UniRule"/>
</dbReference>
<feature type="binding site" evidence="10">
    <location>
        <position position="161"/>
    </location>
    <ligand>
        <name>(2R)-2-phosphoglycerate</name>
        <dbReference type="ChEBI" id="CHEBI:58289"/>
    </ligand>
</feature>
<dbReference type="RefSeq" id="WP_316414405.1">
    <property type="nucleotide sequence ID" value="NZ_AP027080.1"/>
</dbReference>
<organism evidence="16 17">
    <name type="scientific">Mesoterricola silvestris</name>
    <dbReference type="NCBI Taxonomy" id="2927979"/>
    <lineage>
        <taxon>Bacteria</taxon>
        <taxon>Pseudomonadati</taxon>
        <taxon>Acidobacteriota</taxon>
        <taxon>Holophagae</taxon>
        <taxon>Holophagales</taxon>
        <taxon>Holophagaceae</taxon>
        <taxon>Mesoterricola</taxon>
    </lineage>
</organism>
<comment type="cofactor">
    <cofactor evidence="10">
        <name>Mg(2+)</name>
        <dbReference type="ChEBI" id="CHEBI:18420"/>
    </cofactor>
    <text evidence="10">Binds a second Mg(2+) ion via substrate during catalysis.</text>
</comment>
<evidence type="ECO:0000256" key="13">
    <source>
        <dbReference type="PIRSR" id="PIRSR001400-3"/>
    </source>
</evidence>
<evidence type="ECO:0000313" key="17">
    <source>
        <dbReference type="Proteomes" id="UP001238179"/>
    </source>
</evidence>
<dbReference type="EC" id="4.2.1.11" evidence="3 10"/>
<dbReference type="SMART" id="SM01192">
    <property type="entry name" value="Enolase_C"/>
    <property type="match status" value="1"/>
</dbReference>
<evidence type="ECO:0000256" key="7">
    <source>
        <dbReference type="ARBA" id="ARBA00023152"/>
    </source>
</evidence>
<evidence type="ECO:0000256" key="6">
    <source>
        <dbReference type="ARBA" id="ARBA00022842"/>
    </source>
</evidence>
<sequence>MKVDRLAALEILDSRGFPTVEVVMEAGGKVARASVPSGKSTGKFEALERRDGDKSRFQGKGVLGATHSVEDEIAGALVGKDLPPQAVLDKLLIDLDGTPNKSRLGANAILGVSMACARLWAAVEGQPLYRSLGGEEANLLPVPCFNVLNGGAHADNPLDWQEFMIVPAGLPSFAEALRAGAETYHKLAAILKEGDLSISVGDEGGFAPDITYPEEALDLLVEAIQGAGYKPGKDIFIALDPAASGFYKKGNYTFAEESMDARGMTSLYKSWLGKYPIISIEDGLAEDDWDGWVHLTRETGAQVQLVGDDIFVSDQARVRQAMTADMANAVLLKPNQIGSLSEIIATARVAQHGGFRCMMSHRSGETQDDFIADLAVALGVGQIKSGAPARGERVAKYNQLLRIERELGAKARFAGPAAFRGK</sequence>
<dbReference type="GO" id="GO:0000287">
    <property type="term" value="F:magnesium ion binding"/>
    <property type="evidence" value="ECO:0007669"/>
    <property type="project" value="UniProtKB-UniRule"/>
</dbReference>
<feature type="binding site" evidence="10 13">
    <location>
        <position position="281"/>
    </location>
    <ligand>
        <name>Mg(2+)</name>
        <dbReference type="ChEBI" id="CHEBI:18420"/>
    </ligand>
</feature>
<keyword evidence="6 10" id="KW-0460">Magnesium</keyword>
<keyword evidence="8 10" id="KW-0456">Lyase</keyword>
<feature type="binding site" evidence="12">
    <location>
        <position position="308"/>
    </location>
    <ligand>
        <name>substrate</name>
    </ligand>
</feature>
<evidence type="ECO:0000256" key="5">
    <source>
        <dbReference type="ARBA" id="ARBA00022525"/>
    </source>
</evidence>
<keyword evidence="5 10" id="KW-0964">Secreted</keyword>
<evidence type="ECO:0000256" key="4">
    <source>
        <dbReference type="ARBA" id="ARBA00017068"/>
    </source>
</evidence>
<evidence type="ECO:0000313" key="16">
    <source>
        <dbReference type="EMBL" id="BDU71512.1"/>
    </source>
</evidence>
<feature type="binding site" evidence="10">
    <location>
        <position position="333"/>
    </location>
    <ligand>
        <name>(2R)-2-phosphoglycerate</name>
        <dbReference type="ChEBI" id="CHEBI:58289"/>
    </ligand>
</feature>
<evidence type="ECO:0000256" key="2">
    <source>
        <dbReference type="ARBA" id="ARBA00009604"/>
    </source>
</evidence>
<feature type="binding site" evidence="12">
    <location>
        <position position="281"/>
    </location>
    <ligand>
        <name>substrate</name>
    </ligand>
</feature>
<protein>
    <recommendedName>
        <fullName evidence="4 10">Enolase</fullName>
        <ecNumber evidence="3 10">4.2.1.11</ecNumber>
    </recommendedName>
    <alternativeName>
        <fullName evidence="10">2-phospho-D-glycerate hydro-lyase</fullName>
    </alternativeName>
    <alternativeName>
        <fullName evidence="10">2-phosphoglycerate dehydratase</fullName>
    </alternativeName>
</protein>
<evidence type="ECO:0000256" key="3">
    <source>
        <dbReference type="ARBA" id="ARBA00012058"/>
    </source>
</evidence>
<dbReference type="PANTHER" id="PTHR11902:SF1">
    <property type="entry name" value="ENOLASE"/>
    <property type="match status" value="1"/>
</dbReference>
<dbReference type="NCBIfam" id="TIGR01060">
    <property type="entry name" value="eno"/>
    <property type="match status" value="1"/>
</dbReference>
<feature type="binding site" evidence="10">
    <location>
        <position position="384"/>
    </location>
    <ligand>
        <name>(2R)-2-phosphoglycerate</name>
        <dbReference type="ChEBI" id="CHEBI:58289"/>
    </ligand>
</feature>
<evidence type="ECO:0000256" key="8">
    <source>
        <dbReference type="ARBA" id="ARBA00023239"/>
    </source>
</evidence>
<dbReference type="PRINTS" id="PR00148">
    <property type="entry name" value="ENOLASE"/>
</dbReference>
<gene>
    <name evidence="16" type="primary">eno_1</name>
    <name evidence="10" type="synonym">eno</name>
    <name evidence="16" type="ORF">METEAL_06860</name>
</gene>
<dbReference type="SUPFAM" id="SSF54826">
    <property type="entry name" value="Enolase N-terminal domain-like"/>
    <property type="match status" value="1"/>
</dbReference>
<dbReference type="CDD" id="cd03313">
    <property type="entry name" value="enolase"/>
    <property type="match status" value="1"/>
</dbReference>
<accession>A0AA48K8P3</accession>
<feature type="binding site" evidence="12">
    <location>
        <position position="384"/>
    </location>
    <ligand>
        <name>substrate</name>
    </ligand>
</feature>
<evidence type="ECO:0000256" key="9">
    <source>
        <dbReference type="ARBA" id="ARBA00045763"/>
    </source>
</evidence>
<evidence type="ECO:0000256" key="1">
    <source>
        <dbReference type="ARBA" id="ARBA00005031"/>
    </source>
</evidence>
<name>A0AA48K8P3_9BACT</name>
<dbReference type="GO" id="GO:0000015">
    <property type="term" value="C:phosphopyruvate hydratase complex"/>
    <property type="evidence" value="ECO:0007669"/>
    <property type="project" value="InterPro"/>
</dbReference>
<dbReference type="SUPFAM" id="SSF51604">
    <property type="entry name" value="Enolase C-terminal domain-like"/>
    <property type="match status" value="1"/>
</dbReference>
<dbReference type="AlphaFoldDB" id="A0AA48K8P3"/>
<feature type="active site" description="Proton acceptor" evidence="10 11">
    <location>
        <position position="333"/>
    </location>
</feature>
<evidence type="ECO:0000259" key="15">
    <source>
        <dbReference type="SMART" id="SM01193"/>
    </source>
</evidence>
<keyword evidence="17" id="KW-1185">Reference proteome</keyword>
<dbReference type="SFLD" id="SFLDG00178">
    <property type="entry name" value="enolase"/>
    <property type="match status" value="1"/>
</dbReference>
<comment type="pathway">
    <text evidence="1 10">Carbohydrate degradation; glycolysis; pyruvate from D-glyceraldehyde 3-phosphate: step 4/5.</text>
</comment>
<feature type="binding site" evidence="10 13">
    <location>
        <position position="240"/>
    </location>
    <ligand>
        <name>Mg(2+)</name>
        <dbReference type="ChEBI" id="CHEBI:18420"/>
    </ligand>
</feature>
<dbReference type="SMART" id="SM01193">
    <property type="entry name" value="Enolase_N"/>
    <property type="match status" value="1"/>
</dbReference>
<evidence type="ECO:0000256" key="11">
    <source>
        <dbReference type="PIRSR" id="PIRSR001400-1"/>
    </source>
</evidence>
<dbReference type="SFLD" id="SFLDS00001">
    <property type="entry name" value="Enolase"/>
    <property type="match status" value="1"/>
</dbReference>
<dbReference type="KEGG" id="msil:METEAL_06860"/>
<feature type="binding site" evidence="10">
    <location>
        <position position="363"/>
    </location>
    <ligand>
        <name>(2R)-2-phosphoglycerate</name>
        <dbReference type="ChEBI" id="CHEBI:58289"/>
    </ligand>
</feature>
<feature type="active site" description="Proton donor" evidence="10 11">
    <location>
        <position position="203"/>
    </location>
</feature>
<comment type="catalytic activity">
    <reaction evidence="10">
        <text>(2R)-2-phosphoglycerate = phosphoenolpyruvate + H2O</text>
        <dbReference type="Rhea" id="RHEA:10164"/>
        <dbReference type="ChEBI" id="CHEBI:15377"/>
        <dbReference type="ChEBI" id="CHEBI:58289"/>
        <dbReference type="ChEBI" id="CHEBI:58702"/>
        <dbReference type="EC" id="4.2.1.11"/>
    </reaction>
</comment>
<dbReference type="Pfam" id="PF00113">
    <property type="entry name" value="Enolase_C"/>
    <property type="match status" value="1"/>
</dbReference>
<feature type="domain" description="Enolase N-terminal" evidence="15">
    <location>
        <begin position="3"/>
        <end position="132"/>
    </location>
</feature>
<dbReference type="Gene3D" id="3.20.20.120">
    <property type="entry name" value="Enolase-like C-terminal domain"/>
    <property type="match status" value="1"/>
</dbReference>
<evidence type="ECO:0000256" key="10">
    <source>
        <dbReference type="HAMAP-Rule" id="MF_00318"/>
    </source>
</evidence>
<feature type="binding site" evidence="12">
    <location>
        <begin position="360"/>
        <end position="363"/>
    </location>
    <ligand>
        <name>substrate</name>
    </ligand>
</feature>
<dbReference type="GO" id="GO:0009986">
    <property type="term" value="C:cell surface"/>
    <property type="evidence" value="ECO:0007669"/>
    <property type="project" value="UniProtKB-SubCell"/>
</dbReference>